<organism evidence="8 9">
    <name type="scientific">Sharpea porci</name>
    <dbReference type="NCBI Taxonomy" id="2652286"/>
    <lineage>
        <taxon>Bacteria</taxon>
        <taxon>Bacillati</taxon>
        <taxon>Bacillota</taxon>
        <taxon>Erysipelotrichia</taxon>
        <taxon>Erysipelotrichales</taxon>
        <taxon>Coprobacillaceae</taxon>
        <taxon>Sharpea</taxon>
    </lineage>
</organism>
<reference evidence="8 9" key="1">
    <citation type="submission" date="2019-08" db="EMBL/GenBank/DDBJ databases">
        <title>In-depth cultivation of the pig gut microbiome towards novel bacterial diversity and tailored functional studies.</title>
        <authorList>
            <person name="Wylensek D."/>
            <person name="Hitch T.C.A."/>
            <person name="Clavel T."/>
        </authorList>
    </citation>
    <scope>NUCLEOTIDE SEQUENCE [LARGE SCALE GENOMIC DNA]</scope>
    <source>
        <strain evidence="8 9">CA-Schmier-601-WT-3</strain>
    </source>
</reference>
<evidence type="ECO:0000256" key="3">
    <source>
        <dbReference type="ARBA" id="ARBA00016113"/>
    </source>
</evidence>
<evidence type="ECO:0000256" key="2">
    <source>
        <dbReference type="ARBA" id="ARBA00006680"/>
    </source>
</evidence>
<gene>
    <name evidence="8" type="primary">csm5</name>
    <name evidence="8" type="ORF">FYJ79_04810</name>
</gene>
<evidence type="ECO:0000256" key="4">
    <source>
        <dbReference type="ARBA" id="ARBA00022884"/>
    </source>
</evidence>
<evidence type="ECO:0000256" key="6">
    <source>
        <dbReference type="ARBA" id="ARBA00031720"/>
    </source>
</evidence>
<name>A0A844FTZ3_9FIRM</name>
<keyword evidence="5" id="KW-0051">Antiviral defense</keyword>
<evidence type="ECO:0000256" key="5">
    <source>
        <dbReference type="ARBA" id="ARBA00023118"/>
    </source>
</evidence>
<feature type="domain" description="CRISPR type III-associated protein" evidence="7">
    <location>
        <begin position="5"/>
        <end position="343"/>
    </location>
</feature>
<comment type="function">
    <text evidence="1">This subunit might be involved in maturation of a crRNA intermediate to its mature form.</text>
</comment>
<dbReference type="RefSeq" id="WP_154515011.1">
    <property type="nucleotide sequence ID" value="NZ_VUNM01000007.1"/>
</dbReference>
<keyword evidence="4" id="KW-0694">RNA-binding</keyword>
<dbReference type="NCBIfam" id="TIGR01899">
    <property type="entry name" value="cas_TM1807_csm5"/>
    <property type="match status" value="1"/>
</dbReference>
<dbReference type="PANTHER" id="PTHR38007">
    <property type="entry name" value="CRISPR SYSTEM CMS PROTEIN CSM5"/>
    <property type="match status" value="1"/>
</dbReference>
<evidence type="ECO:0000313" key="9">
    <source>
        <dbReference type="Proteomes" id="UP000442619"/>
    </source>
</evidence>
<accession>A0A844FTZ3</accession>
<dbReference type="PANTHER" id="PTHR38007:SF1">
    <property type="entry name" value="CRISPR SYSTEM CMS PROTEIN CSM5"/>
    <property type="match status" value="1"/>
</dbReference>
<dbReference type="GO" id="GO:0051607">
    <property type="term" value="P:defense response to virus"/>
    <property type="evidence" value="ECO:0007669"/>
    <property type="project" value="UniProtKB-KW"/>
</dbReference>
<evidence type="ECO:0000256" key="1">
    <source>
        <dbReference type="ARBA" id="ARBA00003088"/>
    </source>
</evidence>
<keyword evidence="9" id="KW-1185">Reference proteome</keyword>
<dbReference type="Proteomes" id="UP000442619">
    <property type="component" value="Unassembled WGS sequence"/>
</dbReference>
<protein>
    <recommendedName>
        <fullName evidence="3">CRISPR system Cms protein Csm5</fullName>
    </recommendedName>
    <alternativeName>
        <fullName evidence="6">CRISPR type III A-associated protein Csm5</fullName>
    </alternativeName>
</protein>
<dbReference type="InterPro" id="IPR010173">
    <property type="entry name" value="CRISPR-assoc_Csm5"/>
</dbReference>
<dbReference type="AlphaFoldDB" id="A0A844FTZ3"/>
<proteinExistence type="inferred from homology"/>
<comment type="similarity">
    <text evidence="2">Belongs to the CRISPR-associated Csm5 family.</text>
</comment>
<dbReference type="InterPro" id="IPR005537">
    <property type="entry name" value="RAMP_III_fam"/>
</dbReference>
<dbReference type="GO" id="GO:0003723">
    <property type="term" value="F:RNA binding"/>
    <property type="evidence" value="ECO:0007669"/>
    <property type="project" value="UniProtKB-KW"/>
</dbReference>
<evidence type="ECO:0000313" key="8">
    <source>
        <dbReference type="EMBL" id="MST88902.1"/>
    </source>
</evidence>
<comment type="caution">
    <text evidence="8">The sequence shown here is derived from an EMBL/GenBank/DDBJ whole genome shotgun (WGS) entry which is preliminary data.</text>
</comment>
<sequence length="384" mass="44594">MTKVKIETITPVHVGTGDTKLPIFYMEDGEYMSFYDEQEVLSCVPDKVLLDKQFLDKLSHFSDKGARSGQSPSKYLQNTLKRYVNFSKLTPRYQLKSDVDYYITENKKYNEQIKTLDKPYIPGSSLKGAILNAVYYSFLLFKGKELSYKLSHIERLSLESIMEALGISTAFIKEFNSCLTVRDVPFNELRIMDAKRLDTRNEKKDLSSALPLFECIDYGQDTTDSYILINREKLNLIKGEDNDSEACKQLINCMNYKMIRLACNRYMLDILNEELNLDDNLDFYSKNNFRNALEGLKKNVANKESNAFYLRIGSSTNYFSKTVSLLFKNKFPHEYDKRFNQSFSPSNRKNTRAKSDTLPKTRMLYLDEQVGNCYPGVIRIEYVD</sequence>
<evidence type="ECO:0000259" key="7">
    <source>
        <dbReference type="Pfam" id="PF03787"/>
    </source>
</evidence>
<dbReference type="Pfam" id="PF03787">
    <property type="entry name" value="RAMPs"/>
    <property type="match status" value="1"/>
</dbReference>
<dbReference type="EMBL" id="VUNM01000007">
    <property type="protein sequence ID" value="MST88902.1"/>
    <property type="molecule type" value="Genomic_DNA"/>
</dbReference>